<dbReference type="Gene3D" id="2.30.29.30">
    <property type="entry name" value="Pleckstrin-homology domain (PH domain)/Phosphotyrosine-binding domain (PTB)"/>
    <property type="match status" value="1"/>
</dbReference>
<dbReference type="SUPFAM" id="SSF50729">
    <property type="entry name" value="PH domain-like"/>
    <property type="match status" value="1"/>
</dbReference>
<dbReference type="InterPro" id="IPR011993">
    <property type="entry name" value="PH-like_dom_sf"/>
</dbReference>
<dbReference type="OrthoDB" id="6020705at2759"/>
<comment type="caution">
    <text evidence="1">The sequence shown here is derived from an EMBL/GenBank/DDBJ whole genome shotgun (WGS) entry which is preliminary data.</text>
</comment>
<proteinExistence type="predicted"/>
<keyword evidence="2" id="KW-1185">Reference proteome</keyword>
<accession>A0A4C1ULI7</accession>
<dbReference type="AlphaFoldDB" id="A0A4C1ULI7"/>
<dbReference type="EMBL" id="BGZK01000186">
    <property type="protein sequence ID" value="GBP26836.1"/>
    <property type="molecule type" value="Genomic_DNA"/>
</dbReference>
<gene>
    <name evidence="1" type="primary">PHLDB2</name>
    <name evidence="1" type="ORF">EVAR_16416_1</name>
</gene>
<dbReference type="PANTHER" id="PTHR12156:SF5">
    <property type="entry name" value="FI18040P1"/>
    <property type="match status" value="1"/>
</dbReference>
<dbReference type="PANTHER" id="PTHR12156">
    <property type="entry name" value="PLECKSTRIN HOMOLOGY-LIKE DOMAIN, FAMILY B, MEMBER 3"/>
    <property type="match status" value="1"/>
</dbReference>
<dbReference type="Proteomes" id="UP000299102">
    <property type="component" value="Unassembled WGS sequence"/>
</dbReference>
<organism evidence="1 2">
    <name type="scientific">Eumeta variegata</name>
    <name type="common">Bagworm moth</name>
    <name type="synonym">Eumeta japonica</name>
    <dbReference type="NCBI Taxonomy" id="151549"/>
    <lineage>
        <taxon>Eukaryota</taxon>
        <taxon>Metazoa</taxon>
        <taxon>Ecdysozoa</taxon>
        <taxon>Arthropoda</taxon>
        <taxon>Hexapoda</taxon>
        <taxon>Insecta</taxon>
        <taxon>Pterygota</taxon>
        <taxon>Neoptera</taxon>
        <taxon>Endopterygota</taxon>
        <taxon>Lepidoptera</taxon>
        <taxon>Glossata</taxon>
        <taxon>Ditrysia</taxon>
        <taxon>Tineoidea</taxon>
        <taxon>Psychidae</taxon>
        <taxon>Oiketicinae</taxon>
        <taxon>Eumeta</taxon>
    </lineage>
</organism>
<sequence length="110" mass="12734">MYRVRSRFSSAARANRRLPRAPDFDELAGRRGREATAAIDVSTRYQYSLTVIEEVYLDHGNQSKSPNPQNTFVVKTRQRRYYLMSPSGEAARIWIDVIFTGAQGYNHYLE</sequence>
<evidence type="ECO:0000313" key="2">
    <source>
        <dbReference type="Proteomes" id="UP000299102"/>
    </source>
</evidence>
<dbReference type="InterPro" id="IPR052212">
    <property type="entry name" value="PH-like_domain"/>
</dbReference>
<protein>
    <submittedName>
        <fullName evidence="1">Pleckstrin homology-like domain family B member 2</fullName>
    </submittedName>
</protein>
<name>A0A4C1ULI7_EUMVA</name>
<reference evidence="1 2" key="1">
    <citation type="journal article" date="2019" name="Commun. Biol.">
        <title>The bagworm genome reveals a unique fibroin gene that provides high tensile strength.</title>
        <authorList>
            <person name="Kono N."/>
            <person name="Nakamura H."/>
            <person name="Ohtoshi R."/>
            <person name="Tomita M."/>
            <person name="Numata K."/>
            <person name="Arakawa K."/>
        </authorList>
    </citation>
    <scope>NUCLEOTIDE SEQUENCE [LARGE SCALE GENOMIC DNA]</scope>
</reference>
<evidence type="ECO:0000313" key="1">
    <source>
        <dbReference type="EMBL" id="GBP26836.1"/>
    </source>
</evidence>